<dbReference type="EMBL" id="JAKGSI010000002">
    <property type="protein sequence ID" value="MCF4006320.1"/>
    <property type="molecule type" value="Genomic_DNA"/>
</dbReference>
<protein>
    <submittedName>
        <fullName evidence="1">Uncharacterized protein</fullName>
    </submittedName>
</protein>
<dbReference type="RefSeq" id="WP_236118131.1">
    <property type="nucleotide sequence ID" value="NZ_JAKGSI010000002.1"/>
</dbReference>
<comment type="caution">
    <text evidence="1">The sequence shown here is derived from an EMBL/GenBank/DDBJ whole genome shotgun (WGS) entry which is preliminary data.</text>
</comment>
<accession>A0A9X1TXN7</accession>
<organism evidence="1 2">
    <name type="scientific">Corynebacterium uropygiale</name>
    <dbReference type="NCBI Taxonomy" id="1775911"/>
    <lineage>
        <taxon>Bacteria</taxon>
        <taxon>Bacillati</taxon>
        <taxon>Actinomycetota</taxon>
        <taxon>Actinomycetes</taxon>
        <taxon>Mycobacteriales</taxon>
        <taxon>Corynebacteriaceae</taxon>
        <taxon>Corynebacterium</taxon>
    </lineage>
</organism>
<evidence type="ECO:0000313" key="1">
    <source>
        <dbReference type="EMBL" id="MCF4006320.1"/>
    </source>
</evidence>
<dbReference type="Proteomes" id="UP001139336">
    <property type="component" value="Unassembled WGS sequence"/>
</dbReference>
<gene>
    <name evidence="1" type="ORF">L1O03_03885</name>
</gene>
<name>A0A9X1TXN7_9CORY</name>
<dbReference type="AlphaFoldDB" id="A0A9X1TXN7"/>
<proteinExistence type="predicted"/>
<evidence type="ECO:0000313" key="2">
    <source>
        <dbReference type="Proteomes" id="UP001139336"/>
    </source>
</evidence>
<reference evidence="1" key="1">
    <citation type="submission" date="2022-01" db="EMBL/GenBank/DDBJ databases">
        <title>Corynebacterium sp. nov isolated from isolated from the feces of the greater white-fronted geese (Anser albifrons) at Poyang Lake, PR China.</title>
        <authorList>
            <person name="Liu Q."/>
        </authorList>
    </citation>
    <scope>NUCLEOTIDE SEQUENCE</scope>
    <source>
        <strain evidence="1">JCM 32435</strain>
    </source>
</reference>
<keyword evidence="2" id="KW-1185">Reference proteome</keyword>
<sequence length="120" mass="12911">MDPIQGAPASAEEQQAIEGLLKGQYQVTTTREFAEYMLHHACQKVVDQNGGDAAFDRGEVPDLPVAQLPGFQGSGIQAVEDVRVDGDNASALVTSVSGNGQTHTSTMRFLRENGQWTFCN</sequence>